<dbReference type="KEGG" id="ssg:Selsp_0918"/>
<dbReference type="eggNOG" id="COG1903">
    <property type="taxonomic scope" value="Bacteria"/>
</dbReference>
<dbReference type="RefSeq" id="WP_006193057.1">
    <property type="nucleotide sequence ID" value="NC_015437.1"/>
</dbReference>
<dbReference type="InterPro" id="IPR036074">
    <property type="entry name" value="CbiD_sf"/>
</dbReference>
<comment type="similarity">
    <text evidence="5">Belongs to the CbiD family.</text>
</comment>
<dbReference type="STRING" id="546271.Selsp_0918"/>
<name>C9LWA4_SELS3</name>
<dbReference type="HOGENOM" id="CLU_041273_1_0_9"/>
<accession>C9LWA4</accession>
<dbReference type="Proteomes" id="UP000003505">
    <property type="component" value="Unassembled WGS sequence"/>
</dbReference>
<evidence type="ECO:0000313" key="7">
    <source>
        <dbReference type="EMBL" id="EEX76907.1"/>
    </source>
</evidence>
<keyword evidence="9" id="KW-1185">Reference proteome</keyword>
<dbReference type="InterPro" id="IPR002748">
    <property type="entry name" value="CbiD"/>
</dbReference>
<evidence type="ECO:0000313" key="8">
    <source>
        <dbReference type="Proteomes" id="UP000003505"/>
    </source>
</evidence>
<evidence type="ECO:0000313" key="6">
    <source>
        <dbReference type="EMBL" id="AEB99882.1"/>
    </source>
</evidence>
<dbReference type="EMBL" id="CP002637">
    <property type="protein sequence ID" value="AEB99882.1"/>
    <property type="molecule type" value="Genomic_DNA"/>
</dbReference>
<dbReference type="UniPathway" id="UPA00148">
    <property type="reaction ID" value="UER00227"/>
</dbReference>
<dbReference type="EMBL" id="ACKP02000040">
    <property type="protein sequence ID" value="EEX76907.1"/>
    <property type="molecule type" value="Genomic_DNA"/>
</dbReference>
<comment type="function">
    <text evidence="5">Catalyzes the methylation of C-1 in cobalt-precorrin-5B to form cobalt-precorrin-6A.</text>
</comment>
<dbReference type="PIRSF" id="PIRSF026782">
    <property type="entry name" value="CbiD"/>
    <property type="match status" value="1"/>
</dbReference>
<dbReference type="PANTHER" id="PTHR35863:SF1">
    <property type="entry name" value="COBALT-PRECORRIN-5B C(1)-METHYLTRANSFERASE"/>
    <property type="match status" value="1"/>
</dbReference>
<evidence type="ECO:0000256" key="3">
    <source>
        <dbReference type="ARBA" id="ARBA00022679"/>
    </source>
</evidence>
<dbReference type="EC" id="2.1.1.195" evidence="5"/>
<evidence type="ECO:0000256" key="4">
    <source>
        <dbReference type="ARBA" id="ARBA00022691"/>
    </source>
</evidence>
<keyword evidence="1 5" id="KW-0169">Cobalamin biosynthesis</keyword>
<evidence type="ECO:0000256" key="5">
    <source>
        <dbReference type="HAMAP-Rule" id="MF_00787"/>
    </source>
</evidence>
<keyword evidence="3 5" id="KW-0808">Transferase</keyword>
<dbReference type="OrthoDB" id="6439987at2"/>
<keyword evidence="2 5" id="KW-0489">Methyltransferase</keyword>
<evidence type="ECO:0000313" key="9">
    <source>
        <dbReference type="Proteomes" id="UP000011124"/>
    </source>
</evidence>
<dbReference type="GO" id="GO:0019251">
    <property type="term" value="P:anaerobic cobalamin biosynthetic process"/>
    <property type="evidence" value="ECO:0007669"/>
    <property type="project" value="UniProtKB-UniRule"/>
</dbReference>
<organism evidence="7 8">
    <name type="scientific">Selenomonas sputigena (strain ATCC 35185 / DSM 20758 / CCUG 44933 / VPI D19B-28)</name>
    <dbReference type="NCBI Taxonomy" id="546271"/>
    <lineage>
        <taxon>Bacteria</taxon>
        <taxon>Bacillati</taxon>
        <taxon>Bacillota</taxon>
        <taxon>Negativicutes</taxon>
        <taxon>Selenomonadales</taxon>
        <taxon>Selenomonadaceae</taxon>
        <taxon>Selenomonas</taxon>
    </lineage>
</organism>
<reference evidence="6 9" key="2">
    <citation type="submission" date="2011-04" db="EMBL/GenBank/DDBJ databases">
        <title>The complete genome of Selenomonas sputigena DSM 20758.</title>
        <authorList>
            <consortium name="US DOE Joint Genome Institute (JGI-PGF)"/>
            <person name="Lucas S."/>
            <person name="Copeland A."/>
            <person name="Lapidus A."/>
            <person name="Bruce D."/>
            <person name="Goodwin L."/>
            <person name="Pitluck S."/>
            <person name="Peters L."/>
            <person name="Kyrpides N."/>
            <person name="Mavromatis K."/>
            <person name="Ivanova N."/>
            <person name="Ovchinnikova G."/>
            <person name="Teshima H."/>
            <person name="Detter J.C."/>
            <person name="Tapia R."/>
            <person name="Han C."/>
            <person name="Land M."/>
            <person name="Hauser L."/>
            <person name="Markowitz V."/>
            <person name="Cheng J.-F."/>
            <person name="Hugenholtz P."/>
            <person name="Woyke T."/>
            <person name="Wu D."/>
            <person name="Gronow S."/>
            <person name="Wellnitz S."/>
            <person name="Schneider S."/>
            <person name="Klenk H.-P."/>
            <person name="Eisen J.A."/>
        </authorList>
    </citation>
    <scope>NUCLEOTIDE SEQUENCE [LARGE SCALE GENOMIC DNA]</scope>
    <source>
        <strain evidence="6">ATCC 35185</strain>
        <strain evidence="9">ATCC 35185 / DSM 20758 / VPI D19B-28</strain>
    </source>
</reference>
<protein>
    <recommendedName>
        <fullName evidence="5">Cobalt-precorrin-5B C(1)-methyltransferase</fullName>
        <ecNumber evidence="5">2.1.1.195</ecNumber>
    </recommendedName>
    <alternativeName>
        <fullName evidence="5">Cobalt-precorrin-6A synthase</fullName>
    </alternativeName>
</protein>
<dbReference type="Proteomes" id="UP000011124">
    <property type="component" value="Chromosome"/>
</dbReference>
<comment type="catalytic activity">
    <reaction evidence="5">
        <text>Co-precorrin-5B + S-adenosyl-L-methionine = Co-precorrin-6A + S-adenosyl-L-homocysteine</text>
        <dbReference type="Rhea" id="RHEA:26285"/>
        <dbReference type="ChEBI" id="CHEBI:57856"/>
        <dbReference type="ChEBI" id="CHEBI:59789"/>
        <dbReference type="ChEBI" id="CHEBI:60063"/>
        <dbReference type="ChEBI" id="CHEBI:60064"/>
        <dbReference type="EC" id="2.1.1.195"/>
    </reaction>
</comment>
<gene>
    <name evidence="5 7" type="primary">cbiD</name>
    <name evidence="6" type="ordered locus">Selsp_0918</name>
    <name evidence="7" type="ORF">SELSPUOL_01758</name>
</gene>
<dbReference type="NCBIfam" id="TIGR00312">
    <property type="entry name" value="cbiD"/>
    <property type="match status" value="1"/>
</dbReference>
<dbReference type="SUPFAM" id="SSF111342">
    <property type="entry name" value="CbiD-like"/>
    <property type="match status" value="1"/>
</dbReference>
<dbReference type="GO" id="GO:0032259">
    <property type="term" value="P:methylation"/>
    <property type="evidence" value="ECO:0007669"/>
    <property type="project" value="UniProtKB-KW"/>
</dbReference>
<comment type="pathway">
    <text evidence="5">Cofactor biosynthesis; adenosylcobalamin biosynthesis; cob(II)yrinate a,c-diamide from sirohydrochlorin (anaerobic route): step 6/10.</text>
</comment>
<proteinExistence type="inferred from homology"/>
<dbReference type="HAMAP" id="MF_00787">
    <property type="entry name" value="CbiD"/>
    <property type="match status" value="1"/>
</dbReference>
<evidence type="ECO:0000256" key="1">
    <source>
        <dbReference type="ARBA" id="ARBA00022573"/>
    </source>
</evidence>
<dbReference type="PANTHER" id="PTHR35863">
    <property type="entry name" value="COBALT-PRECORRIN-5B C(1)-METHYLTRANSFERASE"/>
    <property type="match status" value="1"/>
</dbReference>
<reference evidence="7 8" key="1">
    <citation type="submission" date="2009-09" db="EMBL/GenBank/DDBJ databases">
        <authorList>
            <person name="Weinstock G."/>
            <person name="Sodergren E."/>
            <person name="Clifton S."/>
            <person name="Fulton L."/>
            <person name="Fulton B."/>
            <person name="Courtney L."/>
            <person name="Fronick C."/>
            <person name="Harrison M."/>
            <person name="Strong C."/>
            <person name="Farmer C."/>
            <person name="Delahaunty K."/>
            <person name="Markovic C."/>
            <person name="Hall O."/>
            <person name="Minx P."/>
            <person name="Tomlinson C."/>
            <person name="Mitreva M."/>
            <person name="Nelson J."/>
            <person name="Hou S."/>
            <person name="Wollam A."/>
            <person name="Pepin K.H."/>
            <person name="Johnson M."/>
            <person name="Bhonagiri V."/>
            <person name="Nash W.E."/>
            <person name="Warren W."/>
            <person name="Chinwalla A."/>
            <person name="Mardis E.R."/>
            <person name="Wilson R.K."/>
        </authorList>
    </citation>
    <scope>NUCLEOTIDE SEQUENCE [LARGE SCALE GENOMIC DNA]</scope>
    <source>
        <strain evidence="7">ATCC 35185</strain>
        <strain evidence="8">ATCC 35185 / DSM 20758 / VPI D19B-28</strain>
    </source>
</reference>
<dbReference type="Pfam" id="PF01888">
    <property type="entry name" value="CbiD"/>
    <property type="match status" value="1"/>
</dbReference>
<evidence type="ECO:0000256" key="2">
    <source>
        <dbReference type="ARBA" id="ARBA00022603"/>
    </source>
</evidence>
<dbReference type="AlphaFoldDB" id="C9LWA4"/>
<dbReference type="Gene3D" id="3.30.2110.10">
    <property type="entry name" value="CbiD-like"/>
    <property type="match status" value="1"/>
</dbReference>
<sequence>MAKEMRSGYTTGACAAAGTKAALLFLDGEYCEKVTIMALDGTPLHIPIQEVIRTSSGARAEVVKFSGDDPDITNGVSVFTEVVVRPEGSGVHFHAGRGIGTVTKPGLSVPPGEPSINPGPRQLIRNVIEEILGKDGSADVTISIPAGEELAKRTLNPILGIVGGISVIGTTGVLRPMSEEGFKNSLVPQMDVALAAGFDTQIFVPGKMGENAAVRFGLPREAVVQTSNFIGFMLERAAERKLKRVLLFGHIGKLSKVAAGVFYTHNRIADGRLEALAAYAAAEGLPQEAVRRILAATTTEEALPLFAEYGLERVYGILCARASARAERYVFQDLRVGTAMTTLKGELLGMDDTAREIGRDFHWNIES</sequence>
<keyword evidence="4 5" id="KW-0949">S-adenosyl-L-methionine</keyword>
<dbReference type="GO" id="GO:0008168">
    <property type="term" value="F:methyltransferase activity"/>
    <property type="evidence" value="ECO:0007669"/>
    <property type="project" value="UniProtKB-UniRule"/>
</dbReference>